<feature type="transmembrane region" description="Helical" evidence="5">
    <location>
        <begin position="162"/>
        <end position="191"/>
    </location>
</feature>
<dbReference type="PANTHER" id="PTHR46347">
    <property type="entry name" value="RING/FYVE/PHD ZINC FINGER SUPERFAMILY PROTEIN"/>
    <property type="match status" value="1"/>
</dbReference>
<sequence length="325" mass="36631">MTSTSFEPGWQWPETLPGRWTTDQQDHKASGDAPGTEDTSGPSTSARPTPPGPESGSQAEPQGQRRRTHYGPRQCRICLEVVQPTFETPSEHLPEMLQGMPSVSYFSEDGGRLIRPCLCKGSQKYVHEGCLAAWRLQDPNSKRNYWQCPTCKYNYRLTRMTWAHWIGSTAAQVTLTFAIFILVVFILGYVADPILNFFLESYTVVQDPWDRRRPIYVEEEVNGWVDHFAKGLASLGLLGCAKILLSMNPLSWLNLRSSRLTGGGRPGATGRHRLRNETWIVVAVGLVTFLWAVWKGVRSWSKKTLTRASERVMDVPLADDDDDDD</sequence>
<evidence type="ECO:0000256" key="5">
    <source>
        <dbReference type="SAM" id="Phobius"/>
    </source>
</evidence>
<keyword evidence="5" id="KW-0812">Transmembrane</keyword>
<keyword evidence="1" id="KW-0479">Metal-binding</keyword>
<organism evidence="7 8">
    <name type="scientific">Myriangium duriaei CBS 260.36</name>
    <dbReference type="NCBI Taxonomy" id="1168546"/>
    <lineage>
        <taxon>Eukaryota</taxon>
        <taxon>Fungi</taxon>
        <taxon>Dikarya</taxon>
        <taxon>Ascomycota</taxon>
        <taxon>Pezizomycotina</taxon>
        <taxon>Dothideomycetes</taxon>
        <taxon>Dothideomycetidae</taxon>
        <taxon>Myriangiales</taxon>
        <taxon>Myriangiaceae</taxon>
        <taxon>Myriangium</taxon>
    </lineage>
</organism>
<feature type="region of interest" description="Disordered" evidence="4">
    <location>
        <begin position="1"/>
        <end position="69"/>
    </location>
</feature>
<dbReference type="PANTHER" id="PTHR46347:SF1">
    <property type="entry name" value="RING_FYVE_PHD ZINC FINGER SUPERFAMILY PROTEIN"/>
    <property type="match status" value="1"/>
</dbReference>
<evidence type="ECO:0000313" key="7">
    <source>
        <dbReference type="EMBL" id="KAF2151801.1"/>
    </source>
</evidence>
<feature type="domain" description="RING-CH-type" evidence="6">
    <location>
        <begin position="67"/>
        <end position="158"/>
    </location>
</feature>
<dbReference type="Pfam" id="PF12906">
    <property type="entry name" value="RINGv"/>
    <property type="match status" value="1"/>
</dbReference>
<proteinExistence type="predicted"/>
<dbReference type="OrthoDB" id="264354at2759"/>
<keyword evidence="5" id="KW-1133">Transmembrane helix</keyword>
<dbReference type="AlphaFoldDB" id="A0A9P4IY78"/>
<evidence type="ECO:0000256" key="3">
    <source>
        <dbReference type="ARBA" id="ARBA00022833"/>
    </source>
</evidence>
<keyword evidence="3" id="KW-0862">Zinc</keyword>
<protein>
    <recommendedName>
        <fullName evidence="6">RING-CH-type domain-containing protein</fullName>
    </recommendedName>
</protein>
<evidence type="ECO:0000259" key="6">
    <source>
        <dbReference type="PROSITE" id="PS51292"/>
    </source>
</evidence>
<dbReference type="Gene3D" id="3.30.40.10">
    <property type="entry name" value="Zinc/RING finger domain, C3HC4 (zinc finger)"/>
    <property type="match status" value="1"/>
</dbReference>
<dbReference type="SMART" id="SM00744">
    <property type="entry name" value="RINGv"/>
    <property type="match status" value="1"/>
</dbReference>
<dbReference type="PROSITE" id="PS51292">
    <property type="entry name" value="ZF_RING_CH"/>
    <property type="match status" value="1"/>
</dbReference>
<accession>A0A9P4IY78</accession>
<keyword evidence="2" id="KW-0863">Zinc-finger</keyword>
<keyword evidence="8" id="KW-1185">Reference proteome</keyword>
<keyword evidence="5" id="KW-0472">Membrane</keyword>
<dbReference type="GO" id="GO:0008270">
    <property type="term" value="F:zinc ion binding"/>
    <property type="evidence" value="ECO:0007669"/>
    <property type="project" value="UniProtKB-KW"/>
</dbReference>
<comment type="caution">
    <text evidence="7">The sequence shown here is derived from an EMBL/GenBank/DDBJ whole genome shotgun (WGS) entry which is preliminary data.</text>
</comment>
<dbReference type="EMBL" id="ML996087">
    <property type="protein sequence ID" value="KAF2151801.1"/>
    <property type="molecule type" value="Genomic_DNA"/>
</dbReference>
<dbReference type="SUPFAM" id="SSF57850">
    <property type="entry name" value="RING/U-box"/>
    <property type="match status" value="1"/>
</dbReference>
<evidence type="ECO:0000313" key="8">
    <source>
        <dbReference type="Proteomes" id="UP000799439"/>
    </source>
</evidence>
<name>A0A9P4IY78_9PEZI</name>
<evidence type="ECO:0000256" key="4">
    <source>
        <dbReference type="SAM" id="MobiDB-lite"/>
    </source>
</evidence>
<feature type="transmembrane region" description="Helical" evidence="5">
    <location>
        <begin position="276"/>
        <end position="294"/>
    </location>
</feature>
<dbReference type="CDD" id="cd16495">
    <property type="entry name" value="RING_CH-C4HC3_MARCH"/>
    <property type="match status" value="1"/>
</dbReference>
<gene>
    <name evidence="7" type="ORF">K461DRAFT_242520</name>
</gene>
<dbReference type="InterPro" id="IPR013083">
    <property type="entry name" value="Znf_RING/FYVE/PHD"/>
</dbReference>
<reference evidence="7" key="1">
    <citation type="journal article" date="2020" name="Stud. Mycol.">
        <title>101 Dothideomycetes genomes: a test case for predicting lifestyles and emergence of pathogens.</title>
        <authorList>
            <person name="Haridas S."/>
            <person name="Albert R."/>
            <person name="Binder M."/>
            <person name="Bloem J."/>
            <person name="Labutti K."/>
            <person name="Salamov A."/>
            <person name="Andreopoulos B."/>
            <person name="Baker S."/>
            <person name="Barry K."/>
            <person name="Bills G."/>
            <person name="Bluhm B."/>
            <person name="Cannon C."/>
            <person name="Castanera R."/>
            <person name="Culley D."/>
            <person name="Daum C."/>
            <person name="Ezra D."/>
            <person name="Gonzalez J."/>
            <person name="Henrissat B."/>
            <person name="Kuo A."/>
            <person name="Liang C."/>
            <person name="Lipzen A."/>
            <person name="Lutzoni F."/>
            <person name="Magnuson J."/>
            <person name="Mondo S."/>
            <person name="Nolan M."/>
            <person name="Ohm R."/>
            <person name="Pangilinan J."/>
            <person name="Park H.-J."/>
            <person name="Ramirez L."/>
            <person name="Alfaro M."/>
            <person name="Sun H."/>
            <person name="Tritt A."/>
            <person name="Yoshinaga Y."/>
            <person name="Zwiers L.-H."/>
            <person name="Turgeon B."/>
            <person name="Goodwin S."/>
            <person name="Spatafora J."/>
            <person name="Crous P."/>
            <person name="Grigoriev I."/>
        </authorList>
    </citation>
    <scope>NUCLEOTIDE SEQUENCE</scope>
    <source>
        <strain evidence="7">CBS 260.36</strain>
    </source>
</reference>
<evidence type="ECO:0000256" key="1">
    <source>
        <dbReference type="ARBA" id="ARBA00022723"/>
    </source>
</evidence>
<dbReference type="Proteomes" id="UP000799439">
    <property type="component" value="Unassembled WGS sequence"/>
</dbReference>
<feature type="compositionally biased region" description="Polar residues" evidence="4">
    <location>
        <begin position="37"/>
        <end position="47"/>
    </location>
</feature>
<dbReference type="InterPro" id="IPR011016">
    <property type="entry name" value="Znf_RING-CH"/>
</dbReference>
<evidence type="ECO:0000256" key="2">
    <source>
        <dbReference type="ARBA" id="ARBA00022771"/>
    </source>
</evidence>